<protein>
    <recommendedName>
        <fullName evidence="4">Integrase catalytic domain-containing protein</fullName>
    </recommendedName>
</protein>
<evidence type="ECO:0000313" key="2">
    <source>
        <dbReference type="EMBL" id="KAJ8872931.1"/>
    </source>
</evidence>
<evidence type="ECO:0000313" key="3">
    <source>
        <dbReference type="Proteomes" id="UP001159363"/>
    </source>
</evidence>
<keyword evidence="1" id="KW-0472">Membrane</keyword>
<dbReference type="Gene3D" id="3.30.420.10">
    <property type="entry name" value="Ribonuclease H-like superfamily/Ribonuclease H"/>
    <property type="match status" value="1"/>
</dbReference>
<dbReference type="PANTHER" id="PTHR47331:SF2">
    <property type="match status" value="1"/>
</dbReference>
<keyword evidence="1" id="KW-0812">Transmembrane</keyword>
<organism evidence="2 3">
    <name type="scientific">Dryococelus australis</name>
    <dbReference type="NCBI Taxonomy" id="614101"/>
    <lineage>
        <taxon>Eukaryota</taxon>
        <taxon>Metazoa</taxon>
        <taxon>Ecdysozoa</taxon>
        <taxon>Arthropoda</taxon>
        <taxon>Hexapoda</taxon>
        <taxon>Insecta</taxon>
        <taxon>Pterygota</taxon>
        <taxon>Neoptera</taxon>
        <taxon>Polyneoptera</taxon>
        <taxon>Phasmatodea</taxon>
        <taxon>Verophasmatodea</taxon>
        <taxon>Anareolatae</taxon>
        <taxon>Phasmatidae</taxon>
        <taxon>Eurycanthinae</taxon>
        <taxon>Dryococelus</taxon>
    </lineage>
</organism>
<dbReference type="PANTHER" id="PTHR47331">
    <property type="entry name" value="PHD-TYPE DOMAIN-CONTAINING PROTEIN"/>
    <property type="match status" value="1"/>
</dbReference>
<dbReference type="EMBL" id="JARBHB010000011">
    <property type="protein sequence ID" value="KAJ8872931.1"/>
    <property type="molecule type" value="Genomic_DNA"/>
</dbReference>
<evidence type="ECO:0008006" key="4">
    <source>
        <dbReference type="Google" id="ProtNLM"/>
    </source>
</evidence>
<proteinExistence type="predicted"/>
<keyword evidence="3" id="KW-1185">Reference proteome</keyword>
<evidence type="ECO:0000256" key="1">
    <source>
        <dbReference type="SAM" id="Phobius"/>
    </source>
</evidence>
<feature type="transmembrane region" description="Helical" evidence="1">
    <location>
        <begin position="108"/>
        <end position="130"/>
    </location>
</feature>
<comment type="caution">
    <text evidence="2">The sequence shown here is derived from an EMBL/GenBank/DDBJ whole genome shotgun (WGS) entry which is preliminary data.</text>
</comment>
<keyword evidence="1" id="KW-1133">Transmembrane helix</keyword>
<reference evidence="2 3" key="1">
    <citation type="submission" date="2023-02" db="EMBL/GenBank/DDBJ databases">
        <title>LHISI_Scaffold_Assembly.</title>
        <authorList>
            <person name="Stuart O.P."/>
            <person name="Cleave R."/>
            <person name="Magrath M.J.L."/>
            <person name="Mikheyev A.S."/>
        </authorList>
    </citation>
    <scope>NUCLEOTIDE SEQUENCE [LARGE SCALE GENOMIC DNA]</scope>
    <source>
        <strain evidence="2">Daus_M_001</strain>
        <tissue evidence="2">Leg muscle</tissue>
    </source>
</reference>
<sequence>MKLFLKNASKSENHRGGNLVVEEIEEPERRLLRIVQREEAEEIDGKWMKSLCIFVDPNGLIRMRIFESRKITTNPSPLPEDRLNDALVFEVCGVDMAGPLYLKGGEKAWILLFTGTVYWAVHFELVLSLYTGVFHQGLRRFIACWGRPRVMYIDNGTNIIGTDNGFDSLDWSEIE</sequence>
<name>A0ABQ9GLN5_9NEOP</name>
<gene>
    <name evidence="2" type="ORF">PR048_026547</name>
</gene>
<dbReference type="InterPro" id="IPR036397">
    <property type="entry name" value="RNaseH_sf"/>
</dbReference>
<accession>A0ABQ9GLN5</accession>
<dbReference type="Proteomes" id="UP001159363">
    <property type="component" value="Chromosome 10"/>
</dbReference>